<evidence type="ECO:0000259" key="2">
    <source>
        <dbReference type="PROSITE" id="PS50263"/>
    </source>
</evidence>
<evidence type="ECO:0000313" key="4">
    <source>
        <dbReference type="Proteomes" id="UP001597601"/>
    </source>
</evidence>
<dbReference type="Proteomes" id="UP001597601">
    <property type="component" value="Unassembled WGS sequence"/>
</dbReference>
<protein>
    <submittedName>
        <fullName evidence="3">Carbon-nitrogen hydrolase family protein</fullName>
    </submittedName>
</protein>
<dbReference type="Pfam" id="PF00795">
    <property type="entry name" value="CN_hydrolase"/>
    <property type="match status" value="1"/>
</dbReference>
<accession>A0ABW5XK82</accession>
<dbReference type="GO" id="GO:0016787">
    <property type="term" value="F:hydrolase activity"/>
    <property type="evidence" value="ECO:0007669"/>
    <property type="project" value="UniProtKB-KW"/>
</dbReference>
<dbReference type="PANTHER" id="PTHR43674:SF2">
    <property type="entry name" value="BETA-UREIDOPROPIONASE"/>
    <property type="match status" value="1"/>
</dbReference>
<dbReference type="InterPro" id="IPR003010">
    <property type="entry name" value="C-N_Hydrolase"/>
</dbReference>
<name>A0ABW5XK82_9SPHI</name>
<keyword evidence="4" id="KW-1185">Reference proteome</keyword>
<dbReference type="PROSITE" id="PS50263">
    <property type="entry name" value="CN_HYDROLASE"/>
    <property type="match status" value="1"/>
</dbReference>
<evidence type="ECO:0000313" key="3">
    <source>
        <dbReference type="EMBL" id="MFD2864130.1"/>
    </source>
</evidence>
<dbReference type="RefSeq" id="WP_377124346.1">
    <property type="nucleotide sequence ID" value="NZ_JBHUON010000004.1"/>
</dbReference>
<keyword evidence="1 3" id="KW-0378">Hydrolase</keyword>
<dbReference type="PANTHER" id="PTHR43674">
    <property type="entry name" value="NITRILASE C965.09-RELATED"/>
    <property type="match status" value="1"/>
</dbReference>
<dbReference type="InterPro" id="IPR036526">
    <property type="entry name" value="C-N_Hydrolase_sf"/>
</dbReference>
<reference evidence="4" key="1">
    <citation type="journal article" date="2019" name="Int. J. Syst. Evol. Microbiol.">
        <title>The Global Catalogue of Microorganisms (GCM) 10K type strain sequencing project: providing services to taxonomists for standard genome sequencing and annotation.</title>
        <authorList>
            <consortium name="The Broad Institute Genomics Platform"/>
            <consortium name="The Broad Institute Genome Sequencing Center for Infectious Disease"/>
            <person name="Wu L."/>
            <person name="Ma J."/>
        </authorList>
    </citation>
    <scope>NUCLEOTIDE SEQUENCE [LARGE SCALE GENOMIC DNA]</scope>
    <source>
        <strain evidence="4">KCTC 52232</strain>
    </source>
</reference>
<gene>
    <name evidence="3" type="ORF">ACFSYC_05460</name>
</gene>
<evidence type="ECO:0000256" key="1">
    <source>
        <dbReference type="ARBA" id="ARBA00022801"/>
    </source>
</evidence>
<dbReference type="InterPro" id="IPR050345">
    <property type="entry name" value="Aliph_Amidase/BUP"/>
</dbReference>
<dbReference type="CDD" id="cd07197">
    <property type="entry name" value="nitrilase"/>
    <property type="match status" value="1"/>
</dbReference>
<dbReference type="Gene3D" id="3.60.110.10">
    <property type="entry name" value="Carbon-nitrogen hydrolase"/>
    <property type="match status" value="1"/>
</dbReference>
<dbReference type="EMBL" id="JBHUON010000004">
    <property type="protein sequence ID" value="MFD2864130.1"/>
    <property type="molecule type" value="Genomic_DNA"/>
</dbReference>
<feature type="domain" description="CN hydrolase" evidence="2">
    <location>
        <begin position="1"/>
        <end position="245"/>
    </location>
</feature>
<proteinExistence type="predicted"/>
<sequence>MKIAIASPPFPKSIADGLYWLEKMTKEAAVKQASLVCFPESFIPGYPLPELSIEETSPEKLTDALNTASAIAAANNITIILPMDWYTDKGKFNIAHVIDNTGKVLGYQAKNQLDPSEDTLWLPGTDRHIFEVDGLKFGIVICHEGFRYPETVRWAARRDAAIVFHPHCSGSDVSGTELTEFRDKNNPYYEQATMMRALENTIYFASSNYTSRFSESASCIIAPDGSCLANQPYGKVGVIVVDIDSAKATALLANRFKHEALDAV</sequence>
<dbReference type="SUPFAM" id="SSF56317">
    <property type="entry name" value="Carbon-nitrogen hydrolase"/>
    <property type="match status" value="1"/>
</dbReference>
<organism evidence="3 4">
    <name type="scientific">Mucilaginibacter antarcticus</name>
    <dbReference type="NCBI Taxonomy" id="1855725"/>
    <lineage>
        <taxon>Bacteria</taxon>
        <taxon>Pseudomonadati</taxon>
        <taxon>Bacteroidota</taxon>
        <taxon>Sphingobacteriia</taxon>
        <taxon>Sphingobacteriales</taxon>
        <taxon>Sphingobacteriaceae</taxon>
        <taxon>Mucilaginibacter</taxon>
    </lineage>
</organism>
<comment type="caution">
    <text evidence="3">The sequence shown here is derived from an EMBL/GenBank/DDBJ whole genome shotgun (WGS) entry which is preliminary data.</text>
</comment>